<comment type="function">
    <text evidence="19">Mediates the uptake of pyruvate into mitochondria.</text>
</comment>
<dbReference type="PANTHER" id="PTHR47979">
    <property type="entry name" value="DRAB11-RELATED"/>
    <property type="match status" value="1"/>
</dbReference>
<dbReference type="SMART" id="SM00174">
    <property type="entry name" value="RHO"/>
    <property type="match status" value="1"/>
</dbReference>
<evidence type="ECO:0000256" key="16">
    <source>
        <dbReference type="ARBA" id="ARBA00023288"/>
    </source>
</evidence>
<evidence type="ECO:0000256" key="13">
    <source>
        <dbReference type="ARBA" id="ARBA00023128"/>
    </source>
</evidence>
<dbReference type="CDD" id="cd01866">
    <property type="entry name" value="Rab2"/>
    <property type="match status" value="1"/>
</dbReference>
<dbReference type="Pfam" id="PF03650">
    <property type="entry name" value="MPC"/>
    <property type="match status" value="1"/>
</dbReference>
<keyword evidence="5 19" id="KW-0813">Transport</keyword>
<evidence type="ECO:0000256" key="19">
    <source>
        <dbReference type="RuleBase" id="RU363100"/>
    </source>
</evidence>
<evidence type="ECO:0000256" key="5">
    <source>
        <dbReference type="ARBA" id="ARBA00022448"/>
    </source>
</evidence>
<dbReference type="GO" id="GO:0015031">
    <property type="term" value="P:protein transport"/>
    <property type="evidence" value="ECO:0007669"/>
    <property type="project" value="UniProtKB-KW"/>
</dbReference>
<protein>
    <recommendedName>
        <fullName evidence="19">Mitochondrial pyruvate carrier</fullName>
    </recommendedName>
</protein>
<dbReference type="FunFam" id="3.40.50.300:FF:000275">
    <property type="entry name" value="Putative ras-related protein Rab-2A"/>
    <property type="match status" value="1"/>
</dbReference>
<comment type="similarity">
    <text evidence="4 19">Belongs to the mitochondrial pyruvate carrier (MPC) (TC 2.A.105) family.</text>
</comment>
<dbReference type="PROSITE" id="PS51419">
    <property type="entry name" value="RAB"/>
    <property type="match status" value="1"/>
</dbReference>
<dbReference type="Pfam" id="PF00071">
    <property type="entry name" value="Ras"/>
    <property type="match status" value="1"/>
</dbReference>
<evidence type="ECO:0000256" key="7">
    <source>
        <dbReference type="ARBA" id="ARBA00022741"/>
    </source>
</evidence>
<evidence type="ECO:0000313" key="20">
    <source>
        <dbReference type="EMBL" id="KAK0425742.1"/>
    </source>
</evidence>
<dbReference type="GO" id="GO:0003924">
    <property type="term" value="F:GTPase activity"/>
    <property type="evidence" value="ECO:0007669"/>
    <property type="project" value="InterPro"/>
</dbReference>
<dbReference type="GO" id="GO:0005794">
    <property type="term" value="C:Golgi apparatus"/>
    <property type="evidence" value="ECO:0007669"/>
    <property type="project" value="UniProtKB-SubCell"/>
</dbReference>
<evidence type="ECO:0000256" key="1">
    <source>
        <dbReference type="ARBA" id="ARBA00004448"/>
    </source>
</evidence>
<keyword evidence="9" id="KW-0931">ER-Golgi transport</keyword>
<keyword evidence="7" id="KW-0547">Nucleotide-binding</keyword>
<keyword evidence="8 19" id="KW-0999">Mitochondrion inner membrane</keyword>
<evidence type="ECO:0000256" key="4">
    <source>
        <dbReference type="ARBA" id="ARBA00006416"/>
    </source>
</evidence>
<evidence type="ECO:0000256" key="9">
    <source>
        <dbReference type="ARBA" id="ARBA00022892"/>
    </source>
</evidence>
<comment type="caution">
    <text evidence="20">The sequence shown here is derived from an EMBL/GenBank/DDBJ whole genome shotgun (WGS) entry which is preliminary data.</text>
</comment>
<dbReference type="GO" id="GO:0005743">
    <property type="term" value="C:mitochondrial inner membrane"/>
    <property type="evidence" value="ECO:0007669"/>
    <property type="project" value="UniProtKB-SubCell"/>
</dbReference>
<evidence type="ECO:0000256" key="15">
    <source>
        <dbReference type="ARBA" id="ARBA00023136"/>
    </source>
</evidence>
<evidence type="ECO:0000256" key="14">
    <source>
        <dbReference type="ARBA" id="ARBA00023134"/>
    </source>
</evidence>
<dbReference type="PRINTS" id="PR00449">
    <property type="entry name" value="RASTRNSFRMNG"/>
</dbReference>
<dbReference type="SMART" id="SM00173">
    <property type="entry name" value="RAS"/>
    <property type="match status" value="1"/>
</dbReference>
<proteinExistence type="inferred from homology"/>
<dbReference type="InterPro" id="IPR001806">
    <property type="entry name" value="Small_GTPase"/>
</dbReference>
<dbReference type="SMART" id="SM00176">
    <property type="entry name" value="RAN"/>
    <property type="match status" value="1"/>
</dbReference>
<dbReference type="InterPro" id="IPR050209">
    <property type="entry name" value="Rab_GTPases_membrane_traffic"/>
</dbReference>
<reference evidence="20" key="1">
    <citation type="submission" date="2023-06" db="EMBL/GenBank/DDBJ databases">
        <title>Genomic analysis of the entomopathogenic nematode Steinernema hermaphroditum.</title>
        <authorList>
            <person name="Schwarz E.M."/>
            <person name="Heppert J.K."/>
            <person name="Baniya A."/>
            <person name="Schwartz H.T."/>
            <person name="Tan C.-H."/>
            <person name="Antoshechkin I."/>
            <person name="Sternberg P.W."/>
            <person name="Goodrich-Blair H."/>
            <person name="Dillman A.R."/>
        </authorList>
    </citation>
    <scope>NUCLEOTIDE SEQUENCE</scope>
    <source>
        <strain evidence="20">PS9179</strain>
        <tissue evidence="20">Whole animal</tissue>
    </source>
</reference>
<keyword evidence="17" id="KW-0636">Prenylation</keyword>
<evidence type="ECO:0000256" key="2">
    <source>
        <dbReference type="ARBA" id="ARBA00004555"/>
    </source>
</evidence>
<dbReference type="NCBIfam" id="TIGR00231">
    <property type="entry name" value="small_GTP"/>
    <property type="match status" value="1"/>
</dbReference>
<keyword evidence="16" id="KW-0449">Lipoprotein</keyword>
<keyword evidence="13 19" id="KW-0496">Mitochondrion</keyword>
<evidence type="ECO:0000256" key="17">
    <source>
        <dbReference type="ARBA" id="ARBA00023289"/>
    </source>
</evidence>
<keyword evidence="14" id="KW-0342">GTP-binding</keyword>
<keyword evidence="15" id="KW-0472">Membrane</keyword>
<sequence>MSYAYLFKYIIIGDTGVGKSCLLLQFTDKRFQPVHDLTIGVEFGARMITIDGKQIKLQIWDTAGQESFRSITRSYYRGAAGALLVYDITRRDTFNHLTSWLEDARQHSNSNMVIMLIGNKSDLEARREVKKEEGEAFAREHGLIFMETSAKTAANVEEAFIDTAKEIYRKIQEGVFDINNEVIYPILPKSARPAWNHPAGPKTVFFWAPTIKWCLVGAGLADLTRPAEKLSVYQNVALFCTGAIWTRYCFVIIPVNYYLASVNFFVGCTGLTQLLRIAHYEYYHPKHKAHIMPEEDESYIVVDAA</sequence>
<comment type="subcellular location">
    <subcellularLocation>
        <location evidence="18">Endomembrane system</location>
        <topology evidence="18">Lipid-anchor</topology>
    </subcellularLocation>
    <subcellularLocation>
        <location evidence="2">Golgi apparatus</location>
    </subcellularLocation>
    <subcellularLocation>
        <location evidence="1 19">Mitochondrion inner membrane</location>
        <topology evidence="1 19">Multi-pass membrane protein</topology>
    </subcellularLocation>
</comment>
<accession>A0AA39IM20</accession>
<evidence type="ECO:0000256" key="8">
    <source>
        <dbReference type="ARBA" id="ARBA00022792"/>
    </source>
</evidence>
<dbReference type="GO" id="GO:0016192">
    <property type="term" value="P:vesicle-mediated transport"/>
    <property type="evidence" value="ECO:0007669"/>
    <property type="project" value="UniProtKB-KW"/>
</dbReference>
<dbReference type="EMBL" id="JAUCMV010000001">
    <property type="protein sequence ID" value="KAK0425742.1"/>
    <property type="molecule type" value="Genomic_DNA"/>
</dbReference>
<dbReference type="Gene3D" id="3.40.50.300">
    <property type="entry name" value="P-loop containing nucleotide triphosphate hydrolases"/>
    <property type="match status" value="1"/>
</dbReference>
<gene>
    <name evidence="20" type="ORF">QR680_009355</name>
</gene>
<keyword evidence="11" id="KW-1133">Transmembrane helix</keyword>
<dbReference type="GO" id="GO:0006850">
    <property type="term" value="P:pyruvate import into mitochondria"/>
    <property type="evidence" value="ECO:0007669"/>
    <property type="project" value="InterPro"/>
</dbReference>
<dbReference type="PROSITE" id="PS51421">
    <property type="entry name" value="RAS"/>
    <property type="match status" value="1"/>
</dbReference>
<dbReference type="InterPro" id="IPR005336">
    <property type="entry name" value="MPC"/>
</dbReference>
<keyword evidence="12" id="KW-0333">Golgi apparatus</keyword>
<evidence type="ECO:0000256" key="6">
    <source>
        <dbReference type="ARBA" id="ARBA00022692"/>
    </source>
</evidence>
<keyword evidence="10" id="KW-0653">Protein transport</keyword>
<dbReference type="GO" id="GO:0005525">
    <property type="term" value="F:GTP binding"/>
    <property type="evidence" value="ECO:0007669"/>
    <property type="project" value="UniProtKB-KW"/>
</dbReference>
<dbReference type="InterPro" id="IPR027417">
    <property type="entry name" value="P-loop_NTPase"/>
</dbReference>
<keyword evidence="6" id="KW-0812">Transmembrane</keyword>
<dbReference type="Proteomes" id="UP001175271">
    <property type="component" value="Unassembled WGS sequence"/>
</dbReference>
<dbReference type="AlphaFoldDB" id="A0AA39IM20"/>
<dbReference type="InterPro" id="IPR005225">
    <property type="entry name" value="Small_GTP-bd"/>
</dbReference>
<evidence type="ECO:0000256" key="12">
    <source>
        <dbReference type="ARBA" id="ARBA00023034"/>
    </source>
</evidence>
<comment type="similarity">
    <text evidence="3">Belongs to the small GTPase superfamily. Rab family.</text>
</comment>
<dbReference type="SUPFAM" id="SSF52540">
    <property type="entry name" value="P-loop containing nucleoside triphosphate hydrolases"/>
    <property type="match status" value="1"/>
</dbReference>
<evidence type="ECO:0000313" key="21">
    <source>
        <dbReference type="Proteomes" id="UP001175271"/>
    </source>
</evidence>
<evidence type="ECO:0000256" key="10">
    <source>
        <dbReference type="ARBA" id="ARBA00022927"/>
    </source>
</evidence>
<dbReference type="PROSITE" id="PS51420">
    <property type="entry name" value="RHO"/>
    <property type="match status" value="1"/>
</dbReference>
<evidence type="ECO:0000256" key="11">
    <source>
        <dbReference type="ARBA" id="ARBA00022989"/>
    </source>
</evidence>
<evidence type="ECO:0000256" key="3">
    <source>
        <dbReference type="ARBA" id="ARBA00006270"/>
    </source>
</evidence>
<keyword evidence="21" id="KW-1185">Reference proteome</keyword>
<evidence type="ECO:0000256" key="18">
    <source>
        <dbReference type="ARBA" id="ARBA00037868"/>
    </source>
</evidence>
<name>A0AA39IM20_9BILA</name>
<dbReference type="SMART" id="SM00175">
    <property type="entry name" value="RAB"/>
    <property type="match status" value="1"/>
</dbReference>
<organism evidence="20 21">
    <name type="scientific">Steinernema hermaphroditum</name>
    <dbReference type="NCBI Taxonomy" id="289476"/>
    <lineage>
        <taxon>Eukaryota</taxon>
        <taxon>Metazoa</taxon>
        <taxon>Ecdysozoa</taxon>
        <taxon>Nematoda</taxon>
        <taxon>Chromadorea</taxon>
        <taxon>Rhabditida</taxon>
        <taxon>Tylenchina</taxon>
        <taxon>Panagrolaimomorpha</taxon>
        <taxon>Strongyloidoidea</taxon>
        <taxon>Steinernematidae</taxon>
        <taxon>Steinernema</taxon>
    </lineage>
</organism>